<dbReference type="PANTHER" id="PTHR12302">
    <property type="entry name" value="EBNA2 BINDING PROTEIN P100"/>
    <property type="match status" value="1"/>
</dbReference>
<reference evidence="5 6" key="1">
    <citation type="journal article" date="2015" name="Nature">
        <title>rRNA introns, odd ribosomes, and small enigmatic genomes across a large radiation of phyla.</title>
        <authorList>
            <person name="Brown C.T."/>
            <person name="Hug L.A."/>
            <person name="Thomas B.C."/>
            <person name="Sharon I."/>
            <person name="Castelle C.J."/>
            <person name="Singh A."/>
            <person name="Wilkins M.J."/>
            <person name="Williams K.H."/>
            <person name="Banfield J.F."/>
        </authorList>
    </citation>
    <scope>NUCLEOTIDE SEQUENCE [LARGE SCALE GENOMIC DNA]</scope>
</reference>
<evidence type="ECO:0000259" key="4">
    <source>
        <dbReference type="PROSITE" id="PS50830"/>
    </source>
</evidence>
<dbReference type="InterPro" id="IPR035437">
    <property type="entry name" value="SNase_OB-fold_sf"/>
</dbReference>
<keyword evidence="3" id="KW-0378">Hydrolase</keyword>
<evidence type="ECO:0000313" key="5">
    <source>
        <dbReference type="EMBL" id="KKR30121.1"/>
    </source>
</evidence>
<evidence type="ECO:0000313" key="6">
    <source>
        <dbReference type="Proteomes" id="UP000034539"/>
    </source>
</evidence>
<evidence type="ECO:0000256" key="1">
    <source>
        <dbReference type="ARBA" id="ARBA00022722"/>
    </source>
</evidence>
<dbReference type="GO" id="GO:0016787">
    <property type="term" value="F:hydrolase activity"/>
    <property type="evidence" value="ECO:0007669"/>
    <property type="project" value="UniProtKB-KW"/>
</dbReference>
<evidence type="ECO:0000256" key="2">
    <source>
        <dbReference type="ARBA" id="ARBA00022759"/>
    </source>
</evidence>
<dbReference type="SMART" id="SM00318">
    <property type="entry name" value="SNc"/>
    <property type="match status" value="1"/>
</dbReference>
<keyword evidence="1" id="KW-0540">Nuclease</keyword>
<proteinExistence type="predicted"/>
<keyword evidence="2" id="KW-0255">Endonuclease</keyword>
<accession>A0A0G0PYH1</accession>
<dbReference type="PROSITE" id="PS50830">
    <property type="entry name" value="TNASE_3"/>
    <property type="match status" value="1"/>
</dbReference>
<dbReference type="PANTHER" id="PTHR12302:SF3">
    <property type="entry name" value="SERINE_THREONINE-PROTEIN KINASE 31"/>
    <property type="match status" value="1"/>
</dbReference>
<sequence length="220" mass="24449">MKPLFIFVSLIAAFSIFLNFKLYNLLPKQTTFKVTEVIDGDTFKIVSGGEERRVRLIGVNAPEIGKCLSQEAKENLGGLVSGKNVVLEDQFNDPYGRIMANVFIDGRYINKEMLSSGLGRMDYYNNPRREELKIAYGEGRAAKSGIFSTKCLSLTPPTSSSGVPCNIKGNIDDNTQKKIYFLPKCKNYSQVTIDLSTSDQWFCSEPEALKASFLKSPACP</sequence>
<gene>
    <name evidence="5" type="ORF">UT63_C0106G0005</name>
</gene>
<feature type="domain" description="TNase-like" evidence="4">
    <location>
        <begin position="28"/>
        <end position="149"/>
    </location>
</feature>
<comment type="caution">
    <text evidence="5">The sequence shown here is derived from an EMBL/GenBank/DDBJ whole genome shotgun (WGS) entry which is preliminary data.</text>
</comment>
<name>A0A0G0PYH1_9BACT</name>
<evidence type="ECO:0000256" key="3">
    <source>
        <dbReference type="ARBA" id="ARBA00022801"/>
    </source>
</evidence>
<dbReference type="InterPro" id="IPR016071">
    <property type="entry name" value="Staphylococal_nuclease_OB-fold"/>
</dbReference>
<dbReference type="EMBL" id="LBXN01000106">
    <property type="protein sequence ID" value="KKR30121.1"/>
    <property type="molecule type" value="Genomic_DNA"/>
</dbReference>
<organism evidence="5 6">
    <name type="scientific">Candidatus Gottesmanbacteria bacterium GW2011_GWC2_39_8</name>
    <dbReference type="NCBI Taxonomy" id="1618450"/>
    <lineage>
        <taxon>Bacteria</taxon>
        <taxon>Candidatus Gottesmaniibacteriota</taxon>
    </lineage>
</organism>
<protein>
    <recommendedName>
        <fullName evidence="4">TNase-like domain-containing protein</fullName>
    </recommendedName>
</protein>
<dbReference type="SUPFAM" id="SSF50199">
    <property type="entry name" value="Staphylococcal nuclease"/>
    <property type="match status" value="1"/>
</dbReference>
<dbReference type="PATRIC" id="fig|1618450.3.peg.1585"/>
<dbReference type="Gene3D" id="2.40.50.90">
    <property type="match status" value="1"/>
</dbReference>
<dbReference type="AlphaFoldDB" id="A0A0G0PYH1"/>
<dbReference type="Pfam" id="PF00565">
    <property type="entry name" value="SNase"/>
    <property type="match status" value="1"/>
</dbReference>
<dbReference type="Proteomes" id="UP000034539">
    <property type="component" value="Unassembled WGS sequence"/>
</dbReference>
<dbReference type="GO" id="GO:0004519">
    <property type="term" value="F:endonuclease activity"/>
    <property type="evidence" value="ECO:0007669"/>
    <property type="project" value="UniProtKB-KW"/>
</dbReference>